<dbReference type="PROSITE" id="PS51186">
    <property type="entry name" value="GNAT"/>
    <property type="match status" value="1"/>
</dbReference>
<sequence length="161" mass="18545">MNQDVVNAKSRVKFIDYSDEFKESIKILNYAWLEKYFRIEKMDQISLSNPKEEIIDKGGFIYYAILDNEIIGTASLLKKNNGIFELGKMAVSDTVQGYGIGTLLLEHCLKTAKSKNIETLVLYSNTKLESAIHLYRKYGFEEVDLEPGLYERANIKMEKQL</sequence>
<dbReference type="Gene3D" id="3.40.630.30">
    <property type="match status" value="1"/>
</dbReference>
<gene>
    <name evidence="4" type="ORF">OIU83_19160</name>
</gene>
<dbReference type="InterPro" id="IPR000182">
    <property type="entry name" value="GNAT_dom"/>
</dbReference>
<name>A0A9X3C551_9FLAO</name>
<evidence type="ECO:0000313" key="4">
    <source>
        <dbReference type="EMBL" id="MCV9929789.1"/>
    </source>
</evidence>
<reference evidence="4" key="1">
    <citation type="submission" date="2022-10" db="EMBL/GenBank/DDBJ databases">
        <title>Two novel species of Flavobacterium.</title>
        <authorList>
            <person name="Liu Q."/>
            <person name="Xin Y.-H."/>
        </authorList>
    </citation>
    <scope>NUCLEOTIDE SEQUENCE</scope>
    <source>
        <strain evidence="4">LS1R49</strain>
    </source>
</reference>
<dbReference type="GO" id="GO:0016747">
    <property type="term" value="F:acyltransferase activity, transferring groups other than amino-acyl groups"/>
    <property type="evidence" value="ECO:0007669"/>
    <property type="project" value="InterPro"/>
</dbReference>
<dbReference type="SUPFAM" id="SSF55729">
    <property type="entry name" value="Acyl-CoA N-acyltransferases (Nat)"/>
    <property type="match status" value="1"/>
</dbReference>
<evidence type="ECO:0000313" key="5">
    <source>
        <dbReference type="Proteomes" id="UP001151079"/>
    </source>
</evidence>
<dbReference type="PANTHER" id="PTHR43800:SF1">
    <property type="entry name" value="PEPTIDYL-LYSINE N-ACETYLTRANSFERASE YJAB"/>
    <property type="match status" value="1"/>
</dbReference>
<keyword evidence="5" id="KW-1185">Reference proteome</keyword>
<keyword evidence="1" id="KW-0808">Transferase</keyword>
<dbReference type="Pfam" id="PF00583">
    <property type="entry name" value="Acetyltransf_1"/>
    <property type="match status" value="1"/>
</dbReference>
<evidence type="ECO:0000256" key="2">
    <source>
        <dbReference type="ARBA" id="ARBA00023315"/>
    </source>
</evidence>
<dbReference type="CDD" id="cd04301">
    <property type="entry name" value="NAT_SF"/>
    <property type="match status" value="1"/>
</dbReference>
<organism evidence="4 5">
    <name type="scientific">Flavobacterium shii</name>
    <dbReference type="NCBI Taxonomy" id="2987687"/>
    <lineage>
        <taxon>Bacteria</taxon>
        <taxon>Pseudomonadati</taxon>
        <taxon>Bacteroidota</taxon>
        <taxon>Flavobacteriia</taxon>
        <taxon>Flavobacteriales</taxon>
        <taxon>Flavobacteriaceae</taxon>
        <taxon>Flavobacterium</taxon>
    </lineage>
</organism>
<evidence type="ECO:0000256" key="1">
    <source>
        <dbReference type="ARBA" id="ARBA00022679"/>
    </source>
</evidence>
<keyword evidence="2" id="KW-0012">Acyltransferase</keyword>
<protein>
    <submittedName>
        <fullName evidence="4">GNAT family N-acetyltransferase</fullName>
    </submittedName>
</protein>
<dbReference type="PANTHER" id="PTHR43800">
    <property type="entry name" value="PEPTIDYL-LYSINE N-ACETYLTRANSFERASE YJAB"/>
    <property type="match status" value="1"/>
</dbReference>
<proteinExistence type="predicted"/>
<dbReference type="AlphaFoldDB" id="A0A9X3C551"/>
<feature type="domain" description="N-acetyltransferase" evidence="3">
    <location>
        <begin position="23"/>
        <end position="161"/>
    </location>
</feature>
<comment type="caution">
    <text evidence="4">The sequence shown here is derived from an EMBL/GenBank/DDBJ whole genome shotgun (WGS) entry which is preliminary data.</text>
</comment>
<evidence type="ECO:0000259" key="3">
    <source>
        <dbReference type="PROSITE" id="PS51186"/>
    </source>
</evidence>
<dbReference type="RefSeq" id="WP_264207875.1">
    <property type="nucleotide sequence ID" value="NZ_JAOZEW010000023.1"/>
</dbReference>
<accession>A0A9X3C551</accession>
<dbReference type="InterPro" id="IPR016181">
    <property type="entry name" value="Acyl_CoA_acyltransferase"/>
</dbReference>
<dbReference type="Proteomes" id="UP001151079">
    <property type="component" value="Unassembled WGS sequence"/>
</dbReference>
<dbReference type="EMBL" id="JAOZEW010000023">
    <property type="protein sequence ID" value="MCV9929789.1"/>
    <property type="molecule type" value="Genomic_DNA"/>
</dbReference>